<dbReference type="PANTHER" id="PTHR47331">
    <property type="entry name" value="PHD-TYPE DOMAIN-CONTAINING PROTEIN"/>
    <property type="match status" value="1"/>
</dbReference>
<evidence type="ECO:0000313" key="2">
    <source>
        <dbReference type="Proteomes" id="UP000691718"/>
    </source>
</evidence>
<proteinExistence type="predicted"/>
<accession>A0A8S3XIM7</accession>
<protein>
    <submittedName>
        <fullName evidence="1">(apollo) hypothetical protein</fullName>
    </submittedName>
</protein>
<sequence length="189" mass="22006">MKIPTCQIFAWTDSTIVLSWLFGNLSRWNTFVRNRVVEILDNIGNQNWYHVQSQDNPVDAASRGKHVLDLKDDKMWWNGPEWLSTSNIKYSRSETITTNLERKIISVQVNLKQTSGSYSIATEFSRCDNLTELLKIITYCKRFLKGRELGNKETTITTITRKLEEALKICIKIVQRDTFEEDIQTLPRS</sequence>
<comment type="caution">
    <text evidence="1">The sequence shown here is derived from an EMBL/GenBank/DDBJ whole genome shotgun (WGS) entry which is preliminary data.</text>
</comment>
<evidence type="ECO:0000313" key="1">
    <source>
        <dbReference type="EMBL" id="CAG5017096.1"/>
    </source>
</evidence>
<reference evidence="1" key="1">
    <citation type="submission" date="2021-04" db="EMBL/GenBank/DDBJ databases">
        <authorList>
            <person name="Tunstrom K."/>
        </authorList>
    </citation>
    <scope>NUCLEOTIDE SEQUENCE</scope>
</reference>
<name>A0A8S3XIM7_PARAO</name>
<dbReference type="OrthoDB" id="5984724at2759"/>
<keyword evidence="2" id="KW-1185">Reference proteome</keyword>
<dbReference type="AlphaFoldDB" id="A0A8S3XIM7"/>
<dbReference type="PANTHER" id="PTHR47331:SF5">
    <property type="entry name" value="RIBONUCLEASE H"/>
    <property type="match status" value="1"/>
</dbReference>
<dbReference type="EMBL" id="CAJQZP010001116">
    <property type="protein sequence ID" value="CAG5017096.1"/>
    <property type="molecule type" value="Genomic_DNA"/>
</dbReference>
<organism evidence="1 2">
    <name type="scientific">Parnassius apollo</name>
    <name type="common">Apollo butterfly</name>
    <name type="synonym">Papilio apollo</name>
    <dbReference type="NCBI Taxonomy" id="110799"/>
    <lineage>
        <taxon>Eukaryota</taxon>
        <taxon>Metazoa</taxon>
        <taxon>Ecdysozoa</taxon>
        <taxon>Arthropoda</taxon>
        <taxon>Hexapoda</taxon>
        <taxon>Insecta</taxon>
        <taxon>Pterygota</taxon>
        <taxon>Neoptera</taxon>
        <taxon>Endopterygota</taxon>
        <taxon>Lepidoptera</taxon>
        <taxon>Glossata</taxon>
        <taxon>Ditrysia</taxon>
        <taxon>Papilionoidea</taxon>
        <taxon>Papilionidae</taxon>
        <taxon>Parnassiinae</taxon>
        <taxon>Parnassini</taxon>
        <taxon>Parnassius</taxon>
        <taxon>Parnassius</taxon>
    </lineage>
</organism>
<gene>
    <name evidence="1" type="ORF">PAPOLLO_LOCUS16619</name>
</gene>
<dbReference type="Proteomes" id="UP000691718">
    <property type="component" value="Unassembled WGS sequence"/>
</dbReference>